<evidence type="ECO:0000256" key="4">
    <source>
        <dbReference type="ARBA" id="ARBA00010448"/>
    </source>
</evidence>
<dbReference type="GO" id="GO:0005149">
    <property type="term" value="F:interleukin-1 receptor binding"/>
    <property type="evidence" value="ECO:0007669"/>
    <property type="project" value="UniProtKB-UniRule"/>
</dbReference>
<dbReference type="GO" id="GO:0005125">
    <property type="term" value="F:cytokine activity"/>
    <property type="evidence" value="ECO:0007669"/>
    <property type="project" value="UniProtKB-UniRule"/>
</dbReference>
<keyword evidence="14" id="KW-1185">Reference proteome</keyword>
<dbReference type="GO" id="GO:0005764">
    <property type="term" value="C:lysosome"/>
    <property type="evidence" value="ECO:0007669"/>
    <property type="project" value="UniProtKB-SubCell"/>
</dbReference>
<dbReference type="GO" id="GO:0005829">
    <property type="term" value="C:cytosol"/>
    <property type="evidence" value="ECO:0007669"/>
    <property type="project" value="UniProtKB-SubCell"/>
</dbReference>
<dbReference type="GO" id="GO:0042119">
    <property type="term" value="P:neutrophil activation"/>
    <property type="evidence" value="ECO:0007669"/>
    <property type="project" value="TreeGrafter"/>
</dbReference>
<evidence type="ECO:0000313" key="13">
    <source>
        <dbReference type="Ensembl" id="ENSGWIP00000039295.1"/>
    </source>
</evidence>
<dbReference type="SMART" id="SM00125">
    <property type="entry name" value="IL1"/>
    <property type="match status" value="1"/>
</dbReference>
<evidence type="ECO:0000313" key="14">
    <source>
        <dbReference type="Proteomes" id="UP000694680"/>
    </source>
</evidence>
<gene>
    <name evidence="13" type="primary">LOC114470316</name>
</gene>
<protein>
    <recommendedName>
        <fullName evidence="12">Interleukin-1</fullName>
    </recommendedName>
</protein>
<dbReference type="Proteomes" id="UP000694680">
    <property type="component" value="Chromosome 9"/>
</dbReference>
<dbReference type="RefSeq" id="XP_028314253.1">
    <property type="nucleotide sequence ID" value="XM_028458452.1"/>
</dbReference>
<dbReference type="GO" id="GO:0005615">
    <property type="term" value="C:extracellular space"/>
    <property type="evidence" value="ECO:0007669"/>
    <property type="project" value="UniProtKB-KW"/>
</dbReference>
<dbReference type="PRINTS" id="PR01359">
    <property type="entry name" value="INTRLEUKIN1B"/>
</dbReference>
<evidence type="ECO:0000256" key="3">
    <source>
        <dbReference type="ARBA" id="ARBA00004550"/>
    </source>
</evidence>
<keyword evidence="5" id="KW-0963">Cytoplasm</keyword>
<reference evidence="13" key="3">
    <citation type="submission" date="2025-09" db="UniProtKB">
        <authorList>
            <consortium name="Ensembl"/>
        </authorList>
    </citation>
    <scope>IDENTIFICATION</scope>
</reference>
<reference evidence="13" key="1">
    <citation type="submission" date="2020-06" db="EMBL/GenBank/DDBJ databases">
        <authorList>
            <consortium name="Wellcome Sanger Institute Data Sharing"/>
        </authorList>
    </citation>
    <scope>NUCLEOTIDE SEQUENCE [LARGE SCALE GENOMIC DNA]</scope>
</reference>
<keyword evidence="11" id="KW-0497">Mitogen</keyword>
<evidence type="ECO:0000256" key="11">
    <source>
        <dbReference type="ARBA" id="ARBA00023246"/>
    </source>
</evidence>
<dbReference type="PRINTS" id="PR00264">
    <property type="entry name" value="INTERLEUKIN1"/>
</dbReference>
<dbReference type="GO" id="GO:0019221">
    <property type="term" value="P:cytokine-mediated signaling pathway"/>
    <property type="evidence" value="ECO:0007669"/>
    <property type="project" value="TreeGrafter"/>
</dbReference>
<keyword evidence="6" id="KW-0202">Cytokine</keyword>
<organism evidence="13 14">
    <name type="scientific">Gouania willdenowi</name>
    <name type="common">Blunt-snouted clingfish</name>
    <name type="synonym">Lepadogaster willdenowi</name>
    <dbReference type="NCBI Taxonomy" id="441366"/>
    <lineage>
        <taxon>Eukaryota</taxon>
        <taxon>Metazoa</taxon>
        <taxon>Chordata</taxon>
        <taxon>Craniata</taxon>
        <taxon>Vertebrata</taxon>
        <taxon>Euteleostomi</taxon>
        <taxon>Actinopterygii</taxon>
        <taxon>Neopterygii</taxon>
        <taxon>Teleostei</taxon>
        <taxon>Neoteleostei</taxon>
        <taxon>Acanthomorphata</taxon>
        <taxon>Ovalentaria</taxon>
        <taxon>Blenniimorphae</taxon>
        <taxon>Blenniiformes</taxon>
        <taxon>Gobiesocoidei</taxon>
        <taxon>Gobiesocidae</taxon>
        <taxon>Gobiesocinae</taxon>
        <taxon>Gouania</taxon>
    </lineage>
</organism>
<dbReference type="Gene3D" id="2.80.10.50">
    <property type="match status" value="1"/>
</dbReference>
<dbReference type="InterPro" id="IPR008996">
    <property type="entry name" value="IL1/FGF"/>
</dbReference>
<evidence type="ECO:0000256" key="5">
    <source>
        <dbReference type="ARBA" id="ARBA00022490"/>
    </source>
</evidence>
<dbReference type="Pfam" id="PF00340">
    <property type="entry name" value="IL1"/>
    <property type="match status" value="1"/>
</dbReference>
<evidence type="ECO:0000256" key="6">
    <source>
        <dbReference type="ARBA" id="ARBA00022514"/>
    </source>
</evidence>
<accession>A0A8C5H486</accession>
<sequence length="252" mass="28626">MGSLKRCNSNSSNTWSHKMPEGVDLEISHHPLTMKKVAHLIIAMERLKGSRSRSVLRTDFRDQNLLSIMLDGFMEVYETYSAPPPHFRRTGVHTCSVMDSEKRNLVLVKDSMELHAVLLQGGSGKRKVHLNMSTYVHPMPPVDARPVVLGIKDTNLYLSCHLEGDEPTLHLEEVEDKSSLSRISDDSEMLRFLFYKQDTGVNNSTLMSACYPDWYISTAEEDNKAVIMSQEASSCYQTFNIQRESYTDATYP</sequence>
<dbReference type="RefSeq" id="XP_028314254.1">
    <property type="nucleotide sequence ID" value="XM_028458453.1"/>
</dbReference>
<dbReference type="GO" id="GO:0001660">
    <property type="term" value="P:fever generation"/>
    <property type="evidence" value="ECO:0007669"/>
    <property type="project" value="UniProtKB-KW"/>
</dbReference>
<dbReference type="PANTHER" id="PTHR10078">
    <property type="entry name" value="INTERLEUKIN-1 FAMILY MEMBER"/>
    <property type="match status" value="1"/>
</dbReference>
<evidence type="ECO:0000256" key="10">
    <source>
        <dbReference type="ARBA" id="ARBA00023228"/>
    </source>
</evidence>
<dbReference type="GO" id="GO:1901222">
    <property type="term" value="P:regulation of non-canonical NF-kappaB signal transduction"/>
    <property type="evidence" value="ECO:0007669"/>
    <property type="project" value="TreeGrafter"/>
</dbReference>
<evidence type="ECO:0000256" key="7">
    <source>
        <dbReference type="ARBA" id="ARBA00022525"/>
    </source>
</evidence>
<comment type="subcellular location">
    <subcellularLocation>
        <location evidence="2">Cytoplasm</location>
        <location evidence="2">Cytosol</location>
    </subcellularLocation>
    <subcellularLocation>
        <location evidence="1">Lysosome</location>
    </subcellularLocation>
    <subcellularLocation>
        <location evidence="3">Secreted</location>
        <location evidence="3">Extracellular exosome</location>
    </subcellularLocation>
</comment>
<dbReference type="Ensembl" id="ENSGWIT00000042732.1">
    <property type="protein sequence ID" value="ENSGWIP00000039295.1"/>
    <property type="gene ID" value="ENSGWIG00000019979.1"/>
</dbReference>
<dbReference type="GO" id="GO:0048246">
    <property type="term" value="P:macrophage chemotaxis"/>
    <property type="evidence" value="ECO:0007669"/>
    <property type="project" value="TreeGrafter"/>
</dbReference>
<evidence type="ECO:0000256" key="12">
    <source>
        <dbReference type="RuleBase" id="RU003753"/>
    </source>
</evidence>
<dbReference type="AlphaFoldDB" id="A0A8C5H486"/>
<evidence type="ECO:0000256" key="8">
    <source>
        <dbReference type="ARBA" id="ARBA00022620"/>
    </source>
</evidence>
<keyword evidence="8" id="KW-0666">Pyrogen</keyword>
<evidence type="ECO:0000256" key="1">
    <source>
        <dbReference type="ARBA" id="ARBA00004371"/>
    </source>
</evidence>
<dbReference type="GO" id="GO:0006955">
    <property type="term" value="P:immune response"/>
    <property type="evidence" value="ECO:0007669"/>
    <property type="project" value="InterPro"/>
</dbReference>
<proteinExistence type="inferred from homology"/>
<dbReference type="GO" id="GO:0071222">
    <property type="term" value="P:cellular response to lipopolysaccharide"/>
    <property type="evidence" value="ECO:0007669"/>
    <property type="project" value="TreeGrafter"/>
</dbReference>
<dbReference type="GO" id="GO:0010628">
    <property type="term" value="P:positive regulation of gene expression"/>
    <property type="evidence" value="ECO:0007669"/>
    <property type="project" value="TreeGrafter"/>
</dbReference>
<keyword evidence="9" id="KW-0395">Inflammatory response</keyword>
<name>A0A8C5H486_GOUWI</name>
<keyword evidence="7 12" id="KW-0964">Secreted</keyword>
<dbReference type="PRINTS" id="PR01357">
    <property type="entry name" value="INTRLEUKN1AB"/>
</dbReference>
<dbReference type="InterPro" id="IPR000975">
    <property type="entry name" value="IL-1_fam"/>
</dbReference>
<dbReference type="GO" id="GO:0051781">
    <property type="term" value="P:positive regulation of cell division"/>
    <property type="evidence" value="ECO:0007669"/>
    <property type="project" value="UniProtKB-KW"/>
</dbReference>
<evidence type="ECO:0000256" key="9">
    <source>
        <dbReference type="ARBA" id="ARBA00023198"/>
    </source>
</evidence>
<dbReference type="OrthoDB" id="9449069at2759"/>
<comment type="similarity">
    <text evidence="4 12">Belongs to the IL-1 family.</text>
</comment>
<dbReference type="CDD" id="cd23296">
    <property type="entry name" value="beta-trefoil_IL1B"/>
    <property type="match status" value="1"/>
</dbReference>
<dbReference type="GeneID" id="114470316"/>
<dbReference type="PANTHER" id="PTHR10078:SF30">
    <property type="entry name" value="INTERLEUKIN-1 BETA"/>
    <property type="match status" value="1"/>
</dbReference>
<evidence type="ECO:0000256" key="2">
    <source>
        <dbReference type="ARBA" id="ARBA00004514"/>
    </source>
</evidence>
<dbReference type="SUPFAM" id="SSF50353">
    <property type="entry name" value="Cytokine"/>
    <property type="match status" value="1"/>
</dbReference>
<keyword evidence="10" id="KW-0458">Lysosome</keyword>
<reference evidence="13" key="2">
    <citation type="submission" date="2025-08" db="UniProtKB">
        <authorList>
            <consortium name="Ensembl"/>
        </authorList>
    </citation>
    <scope>IDENTIFICATION</scope>
</reference>